<feature type="transmembrane region" description="Helical" evidence="1">
    <location>
        <begin position="189"/>
        <end position="208"/>
    </location>
</feature>
<keyword evidence="4" id="KW-1185">Reference proteome</keyword>
<dbReference type="EMBL" id="FXYF01000002">
    <property type="protein sequence ID" value="SMX35953.1"/>
    <property type="molecule type" value="Genomic_DNA"/>
</dbReference>
<organism evidence="3 4">
    <name type="scientific">Maliponia aquimaris</name>
    <dbReference type="NCBI Taxonomy" id="1673631"/>
    <lineage>
        <taxon>Bacteria</taxon>
        <taxon>Pseudomonadati</taxon>
        <taxon>Pseudomonadota</taxon>
        <taxon>Alphaproteobacteria</taxon>
        <taxon>Rhodobacterales</taxon>
        <taxon>Paracoccaceae</taxon>
        <taxon>Maliponia</taxon>
    </lineage>
</organism>
<dbReference type="AlphaFoldDB" id="A0A238JZM1"/>
<evidence type="ECO:0000256" key="1">
    <source>
        <dbReference type="SAM" id="Phobius"/>
    </source>
</evidence>
<accession>A0A238JZM1</accession>
<dbReference type="NCBIfam" id="TIGR03370">
    <property type="entry name" value="VPLPA-CTERM"/>
    <property type="match status" value="1"/>
</dbReference>
<proteinExistence type="predicted"/>
<protein>
    <recommendedName>
        <fullName evidence="5">VPLPA-CTERM protein sorting domain protein</fullName>
    </recommendedName>
</protein>
<gene>
    <name evidence="3" type="ORF">MAA8898_00702</name>
</gene>
<evidence type="ECO:0000313" key="4">
    <source>
        <dbReference type="Proteomes" id="UP000207598"/>
    </source>
</evidence>
<feature type="signal peptide" evidence="2">
    <location>
        <begin position="1"/>
        <end position="24"/>
    </location>
</feature>
<keyword evidence="2" id="KW-0732">Signal</keyword>
<reference evidence="3 4" key="1">
    <citation type="submission" date="2017-05" db="EMBL/GenBank/DDBJ databases">
        <authorList>
            <person name="Song R."/>
            <person name="Chenine A.L."/>
            <person name="Ruprecht R.M."/>
        </authorList>
    </citation>
    <scope>NUCLEOTIDE SEQUENCE [LARGE SCALE GENOMIC DNA]</scope>
    <source>
        <strain evidence="3 4">CECT 8898</strain>
    </source>
</reference>
<evidence type="ECO:0000313" key="3">
    <source>
        <dbReference type="EMBL" id="SMX35953.1"/>
    </source>
</evidence>
<evidence type="ECO:0008006" key="5">
    <source>
        <dbReference type="Google" id="ProtNLM"/>
    </source>
</evidence>
<name>A0A238JZM1_9RHOB</name>
<feature type="chain" id="PRO_5012172711" description="VPLPA-CTERM protein sorting domain protein" evidence="2">
    <location>
        <begin position="25"/>
        <end position="215"/>
    </location>
</feature>
<dbReference type="RefSeq" id="WP_094019591.1">
    <property type="nucleotide sequence ID" value="NZ_FXYF01000002.1"/>
</dbReference>
<dbReference type="Proteomes" id="UP000207598">
    <property type="component" value="Unassembled WGS sequence"/>
</dbReference>
<keyword evidence="1" id="KW-0472">Membrane</keyword>
<keyword evidence="1" id="KW-1133">Transmembrane helix</keyword>
<keyword evidence="1" id="KW-0812">Transmembrane</keyword>
<dbReference type="InterPro" id="IPR022472">
    <property type="entry name" value="VPLPA-CTERM"/>
</dbReference>
<sequence>MKQSITKTMAVVALAFGIAAPASAATVVTVSGTAITVSCSGPLASSECNGFIGGSLTFNASNPDKDNVNGGTAGSLSTTAADLYALKKSNPAQEGAAIDVLLDGSLDGDITGGVQTQVAAADDAYLQFNSSAQYLAVKTGNPVGTDQKWFFLKLFGPGPITLIYDKNGQSGGGFSHYTEFGSIPDMPTIPLPAAGWMLIAGLGGLGVIRRRKKSA</sequence>
<evidence type="ECO:0000256" key="2">
    <source>
        <dbReference type="SAM" id="SignalP"/>
    </source>
</evidence>